<dbReference type="EMBL" id="BAABLK010000092">
    <property type="protein sequence ID" value="GAA5228997.1"/>
    <property type="molecule type" value="Genomic_DNA"/>
</dbReference>
<accession>A0ABP9TTI6</accession>
<evidence type="ECO:0000313" key="2">
    <source>
        <dbReference type="EMBL" id="GAA5228997.1"/>
    </source>
</evidence>
<gene>
    <name evidence="2" type="ORF">GCM10025778_35360</name>
</gene>
<evidence type="ECO:0000313" key="3">
    <source>
        <dbReference type="Proteomes" id="UP001501257"/>
    </source>
</evidence>
<reference evidence="3" key="1">
    <citation type="journal article" date="2019" name="Int. J. Syst. Evol. Microbiol.">
        <title>The Global Catalogue of Microorganisms (GCM) 10K type strain sequencing project: providing services to taxonomists for standard genome sequencing and annotation.</title>
        <authorList>
            <consortium name="The Broad Institute Genomics Platform"/>
            <consortium name="The Broad Institute Genome Sequencing Center for Infectious Disease"/>
            <person name="Wu L."/>
            <person name="Ma J."/>
        </authorList>
    </citation>
    <scope>NUCLEOTIDE SEQUENCE [LARGE SCALE GENOMIC DNA]</scope>
    <source>
        <strain evidence="3">JCM 18952</strain>
    </source>
</reference>
<protein>
    <submittedName>
        <fullName evidence="2">Uncharacterized protein</fullName>
    </submittedName>
</protein>
<feature type="region of interest" description="Disordered" evidence="1">
    <location>
        <begin position="1"/>
        <end position="20"/>
    </location>
</feature>
<dbReference type="Proteomes" id="UP001501257">
    <property type="component" value="Unassembled WGS sequence"/>
</dbReference>
<sequence>MPADGAPPGANESGRDVNVGASIRRPVKDLGNLLSTPKSCTFILPLRIRGLVKISFSSWREASPSELDLVLLELVFVHEFTDQLMDVSSVDTYQVVGIDQ</sequence>
<proteinExistence type="predicted"/>
<organism evidence="2 3">
    <name type="scientific">Paeniglutamicibacter antarcticus</name>
    <dbReference type="NCBI Taxonomy" id="494023"/>
    <lineage>
        <taxon>Bacteria</taxon>
        <taxon>Bacillati</taxon>
        <taxon>Actinomycetota</taxon>
        <taxon>Actinomycetes</taxon>
        <taxon>Micrococcales</taxon>
        <taxon>Micrococcaceae</taxon>
        <taxon>Paeniglutamicibacter</taxon>
    </lineage>
</organism>
<keyword evidence="3" id="KW-1185">Reference proteome</keyword>
<evidence type="ECO:0000256" key="1">
    <source>
        <dbReference type="SAM" id="MobiDB-lite"/>
    </source>
</evidence>
<name>A0ABP9TTI6_9MICC</name>
<comment type="caution">
    <text evidence="2">The sequence shown here is derived from an EMBL/GenBank/DDBJ whole genome shotgun (WGS) entry which is preliminary data.</text>
</comment>